<dbReference type="KEGG" id="ptkz:JDV02_002076"/>
<dbReference type="GeneID" id="72064037"/>
<keyword evidence="1" id="KW-0539">Nucleus</keyword>
<dbReference type="AlphaFoldDB" id="A0A9Q8QA65"/>
<dbReference type="Proteomes" id="UP000829364">
    <property type="component" value="Chromosome 2"/>
</dbReference>
<feature type="domain" description="Zn(2)-C6 fungal-type" evidence="3">
    <location>
        <begin position="7"/>
        <end position="37"/>
    </location>
</feature>
<dbReference type="GO" id="GO:0000981">
    <property type="term" value="F:DNA-binding transcription factor activity, RNA polymerase II-specific"/>
    <property type="evidence" value="ECO:0007669"/>
    <property type="project" value="InterPro"/>
</dbReference>
<dbReference type="PROSITE" id="PS50048">
    <property type="entry name" value="ZN2_CY6_FUNGAL_2"/>
    <property type="match status" value="1"/>
</dbReference>
<feature type="region of interest" description="Disordered" evidence="2">
    <location>
        <begin position="193"/>
        <end position="236"/>
    </location>
</feature>
<proteinExistence type="predicted"/>
<feature type="region of interest" description="Disordered" evidence="2">
    <location>
        <begin position="368"/>
        <end position="397"/>
    </location>
</feature>
<dbReference type="PANTHER" id="PTHR37534:SF2">
    <property type="entry name" value="N-ACETYLTRANSFERASE DOMAIN-CONTAINING PROTEIN"/>
    <property type="match status" value="1"/>
</dbReference>
<dbReference type="Gene3D" id="4.10.240.10">
    <property type="entry name" value="Zn(2)-C6 fungal-type DNA-binding domain"/>
    <property type="match status" value="1"/>
</dbReference>
<dbReference type="PROSITE" id="PS00463">
    <property type="entry name" value="ZN2_CY6_FUNGAL_1"/>
    <property type="match status" value="1"/>
</dbReference>
<dbReference type="Pfam" id="PF00172">
    <property type="entry name" value="Zn_clus"/>
    <property type="match status" value="1"/>
</dbReference>
<dbReference type="OrthoDB" id="4525710at2759"/>
<reference evidence="4" key="1">
    <citation type="submission" date="2021-11" db="EMBL/GenBank/DDBJ databases">
        <title>Purpureocillium_takamizusanense_genome.</title>
        <authorList>
            <person name="Nguyen N.-H."/>
        </authorList>
    </citation>
    <scope>NUCLEOTIDE SEQUENCE</scope>
    <source>
        <strain evidence="4">PT3</strain>
    </source>
</reference>
<dbReference type="SMART" id="SM00066">
    <property type="entry name" value="GAL4"/>
    <property type="match status" value="1"/>
</dbReference>
<gene>
    <name evidence="4" type="ORF">JDV02_002076</name>
</gene>
<evidence type="ECO:0000256" key="1">
    <source>
        <dbReference type="ARBA" id="ARBA00023242"/>
    </source>
</evidence>
<sequence>MPAVKQPCLQCKEKHVKCDEDRPRCRRCQSKQLPCTRPTKQTVFKHGSVASFSKDQKWVNSAARHFRFHPRGGAAERGGPDGACGSPDDTRPPRTASLTSPSQMTDAGGHGAYTDARSSHGSPGVPSSPPHSRSPTDADYGLPTYESASSRVLPGLTHAESFHADSGPDYTPGVPPTIPSISYLTSSASHFSPRLQDRTTTAVHPASPPSLYPPESPGIPAVSAVPVSRPHTDSQRPFPLQNVQEACLLRYFIEEISHWFDLCDEDRHFQLVVPVLARQHPHLLDAIFAVAARHLSRLPQYKTGPRGSILYHGQALPHLDEHAAVEYMLRCIPALRQFDDARATDADYCDSIIATAVILRQLEEIDHEDDDHAGNSGRGGNRNGDSDDGVRDQQRQPRPRSVNFLAIIDAVLRSLPTRDAFRQRSVMQAAYWMALRQEIFNSFTRREAPQLMLPAEFWHSASRANKVVMHLVQCAKWHWGDGSNHEWMRLMKQQELLEHDILPAFQPLYQKSADKTKGEIFPTIWYGSNIEVTSVQLGLIAKSVLVAENPYLKAQSASRASWRMVENEVRLLLLELCGIALCNPASPPALVQAALGIGTYADFFTDQYERHAIRGVVERYRDTHAWPVQRLLEMFQ</sequence>
<feature type="compositionally biased region" description="Pro residues" evidence="2">
    <location>
        <begin position="206"/>
        <end position="217"/>
    </location>
</feature>
<dbReference type="GO" id="GO:0045944">
    <property type="term" value="P:positive regulation of transcription by RNA polymerase II"/>
    <property type="evidence" value="ECO:0007669"/>
    <property type="project" value="TreeGrafter"/>
</dbReference>
<name>A0A9Q8QA65_9HYPO</name>
<evidence type="ECO:0000313" key="5">
    <source>
        <dbReference type="Proteomes" id="UP000829364"/>
    </source>
</evidence>
<feature type="compositionally biased region" description="Basic and acidic residues" evidence="2">
    <location>
        <begin position="384"/>
        <end position="395"/>
    </location>
</feature>
<dbReference type="GO" id="GO:0000976">
    <property type="term" value="F:transcription cis-regulatory region binding"/>
    <property type="evidence" value="ECO:0007669"/>
    <property type="project" value="TreeGrafter"/>
</dbReference>
<dbReference type="CDD" id="cd00067">
    <property type="entry name" value="GAL4"/>
    <property type="match status" value="1"/>
</dbReference>
<evidence type="ECO:0000256" key="2">
    <source>
        <dbReference type="SAM" id="MobiDB-lite"/>
    </source>
</evidence>
<feature type="region of interest" description="Disordered" evidence="2">
    <location>
        <begin position="69"/>
        <end position="144"/>
    </location>
</feature>
<dbReference type="InterPro" id="IPR036864">
    <property type="entry name" value="Zn2-C6_fun-type_DNA-bd_sf"/>
</dbReference>
<dbReference type="GO" id="GO:0008270">
    <property type="term" value="F:zinc ion binding"/>
    <property type="evidence" value="ECO:0007669"/>
    <property type="project" value="InterPro"/>
</dbReference>
<evidence type="ECO:0000259" key="3">
    <source>
        <dbReference type="PROSITE" id="PS50048"/>
    </source>
</evidence>
<feature type="compositionally biased region" description="Low complexity" evidence="2">
    <location>
        <begin position="119"/>
        <end position="135"/>
    </location>
</feature>
<dbReference type="GO" id="GO:0005634">
    <property type="term" value="C:nucleus"/>
    <property type="evidence" value="ECO:0007669"/>
    <property type="project" value="TreeGrafter"/>
</dbReference>
<dbReference type="InterPro" id="IPR001138">
    <property type="entry name" value="Zn2Cys6_DnaBD"/>
</dbReference>
<dbReference type="PANTHER" id="PTHR37534">
    <property type="entry name" value="TRANSCRIPTIONAL ACTIVATOR PROTEIN UGA3"/>
    <property type="match status" value="1"/>
</dbReference>
<feature type="compositionally biased region" description="Polar residues" evidence="2">
    <location>
        <begin position="96"/>
        <end position="105"/>
    </location>
</feature>
<organism evidence="4 5">
    <name type="scientific">Purpureocillium takamizusanense</name>
    <dbReference type="NCBI Taxonomy" id="2060973"/>
    <lineage>
        <taxon>Eukaryota</taxon>
        <taxon>Fungi</taxon>
        <taxon>Dikarya</taxon>
        <taxon>Ascomycota</taxon>
        <taxon>Pezizomycotina</taxon>
        <taxon>Sordariomycetes</taxon>
        <taxon>Hypocreomycetidae</taxon>
        <taxon>Hypocreales</taxon>
        <taxon>Ophiocordycipitaceae</taxon>
        <taxon>Purpureocillium</taxon>
    </lineage>
</organism>
<protein>
    <recommendedName>
        <fullName evidence="3">Zn(2)-C6 fungal-type domain-containing protein</fullName>
    </recommendedName>
</protein>
<dbReference type="EMBL" id="CP086355">
    <property type="protein sequence ID" value="UNI15552.1"/>
    <property type="molecule type" value="Genomic_DNA"/>
</dbReference>
<keyword evidence="5" id="KW-1185">Reference proteome</keyword>
<evidence type="ECO:0000313" key="4">
    <source>
        <dbReference type="EMBL" id="UNI15552.1"/>
    </source>
</evidence>
<dbReference type="RefSeq" id="XP_047839033.1">
    <property type="nucleotide sequence ID" value="XM_047983063.1"/>
</dbReference>
<accession>A0A9Q8QA65</accession>
<dbReference type="SUPFAM" id="SSF57701">
    <property type="entry name" value="Zn2/Cys6 DNA-binding domain"/>
    <property type="match status" value="1"/>
</dbReference>